<evidence type="ECO:0000313" key="3">
    <source>
        <dbReference type="Proteomes" id="UP000187735"/>
    </source>
</evidence>
<organism evidence="2 3">
    <name type="scientific">Fuerstiella marisgermanici</name>
    <dbReference type="NCBI Taxonomy" id="1891926"/>
    <lineage>
        <taxon>Bacteria</taxon>
        <taxon>Pseudomonadati</taxon>
        <taxon>Planctomycetota</taxon>
        <taxon>Planctomycetia</taxon>
        <taxon>Planctomycetales</taxon>
        <taxon>Planctomycetaceae</taxon>
        <taxon>Fuerstiella</taxon>
    </lineage>
</organism>
<gene>
    <name evidence="2" type="primary">nlpI</name>
    <name evidence="2" type="ORF">Fuma_00530</name>
</gene>
<reference evidence="2 3" key="1">
    <citation type="journal article" date="2016" name="Front. Microbiol.">
        <title>Fuerstia marisgermanicae gen. nov., sp. nov., an Unusual Member of the Phylum Planctomycetes from the German Wadden Sea.</title>
        <authorList>
            <person name="Kohn T."/>
            <person name="Heuer A."/>
            <person name="Jogler M."/>
            <person name="Vollmers J."/>
            <person name="Boedeker C."/>
            <person name="Bunk B."/>
            <person name="Rast P."/>
            <person name="Borchert D."/>
            <person name="Glockner I."/>
            <person name="Freese H.M."/>
            <person name="Klenk H.P."/>
            <person name="Overmann J."/>
            <person name="Kaster A.K."/>
            <person name="Rohde M."/>
            <person name="Wiegand S."/>
            <person name="Jogler C."/>
        </authorList>
    </citation>
    <scope>NUCLEOTIDE SEQUENCE [LARGE SCALE GENOMIC DNA]</scope>
    <source>
        <strain evidence="2 3">NH11</strain>
    </source>
</reference>
<dbReference type="PANTHER" id="PTHR47908:SF2">
    <property type="entry name" value="TETRATRICOPEPTIDE REPEAT (TPR)-LIKE SUPERFAMILY PROTEIN"/>
    <property type="match status" value="1"/>
</dbReference>
<dbReference type="OrthoDB" id="272871at2"/>
<keyword evidence="2" id="KW-0449">Lipoprotein</keyword>
<dbReference type="EMBL" id="CP017641">
    <property type="protein sequence ID" value="APZ90946.1"/>
    <property type="molecule type" value="Genomic_DNA"/>
</dbReference>
<keyword evidence="3" id="KW-1185">Reference proteome</keyword>
<dbReference type="RefSeq" id="WP_099091780.1">
    <property type="nucleotide sequence ID" value="NZ_CP017641.1"/>
</dbReference>
<evidence type="ECO:0000313" key="2">
    <source>
        <dbReference type="EMBL" id="APZ90946.1"/>
    </source>
</evidence>
<dbReference type="STRING" id="1891926.Fuma_00530"/>
<accession>A0A1P8WA58</accession>
<dbReference type="InterPro" id="IPR011990">
    <property type="entry name" value="TPR-like_helical_dom_sf"/>
</dbReference>
<keyword evidence="1" id="KW-0802">TPR repeat</keyword>
<protein>
    <submittedName>
        <fullName evidence="2">Lipoprotein NlpI</fullName>
    </submittedName>
</protein>
<sequence length="294" mass="33418">MKSISVPNENVLLIRNYPKAAVLSFENALLTVLPIAVSLSVSSALVVADDSLDGKPLREEHPLSQAERRTQRRDFEATLKSLPTPEASAAGTVRIHSRRGDALFFLGRFPEAVKEYKAMVQLDPTQDASHWRLGIALFFADQPKQAVAQFEKYHSFDDVDRENGIWRYLSQYKASDAQTAKKELLRYDKDDREPFPAVYRMFDGTLSPDEALAEIPADLPATERDKRLFYTELYIGMHMVVQEKPDKARRYLARAVARHRPRTAGYGPNFMWHVGRVQLEALLTEPAVQDADER</sequence>
<feature type="repeat" description="TPR" evidence="1">
    <location>
        <begin position="93"/>
        <end position="126"/>
    </location>
</feature>
<dbReference type="PANTHER" id="PTHR47908">
    <property type="match status" value="1"/>
</dbReference>
<dbReference type="SUPFAM" id="SSF48452">
    <property type="entry name" value="TPR-like"/>
    <property type="match status" value="1"/>
</dbReference>
<evidence type="ECO:0000256" key="1">
    <source>
        <dbReference type="PROSITE-ProRule" id="PRU00339"/>
    </source>
</evidence>
<proteinExistence type="predicted"/>
<dbReference type="InterPro" id="IPR019734">
    <property type="entry name" value="TPR_rpt"/>
</dbReference>
<dbReference type="Pfam" id="PF13414">
    <property type="entry name" value="TPR_11"/>
    <property type="match status" value="1"/>
</dbReference>
<dbReference type="Proteomes" id="UP000187735">
    <property type="component" value="Chromosome"/>
</dbReference>
<dbReference type="PROSITE" id="PS50005">
    <property type="entry name" value="TPR"/>
    <property type="match status" value="1"/>
</dbReference>
<dbReference type="KEGG" id="fmr:Fuma_00530"/>
<name>A0A1P8WA58_9PLAN</name>
<dbReference type="AlphaFoldDB" id="A0A1P8WA58"/>
<dbReference type="Gene3D" id="1.25.40.10">
    <property type="entry name" value="Tetratricopeptide repeat domain"/>
    <property type="match status" value="1"/>
</dbReference>